<dbReference type="Proteomes" id="UP000198564">
    <property type="component" value="Unassembled WGS sequence"/>
</dbReference>
<keyword evidence="4 6" id="KW-1133">Transmembrane helix</keyword>
<name>A0A1H6T8Z1_9LACT</name>
<feature type="transmembrane region" description="Helical" evidence="6">
    <location>
        <begin position="12"/>
        <end position="30"/>
    </location>
</feature>
<keyword evidence="5 6" id="KW-0472">Membrane</keyword>
<comment type="subcellular location">
    <subcellularLocation>
        <location evidence="1">Membrane</location>
        <topology evidence="1">Multi-pass membrane protein</topology>
    </subcellularLocation>
</comment>
<accession>A0A1H6T8Z1</accession>
<dbReference type="EMBL" id="FNYW01000014">
    <property type="protein sequence ID" value="SEI72760.1"/>
    <property type="molecule type" value="Genomic_DNA"/>
</dbReference>
<keyword evidence="3 6" id="KW-0812">Transmembrane</keyword>
<dbReference type="InterPro" id="IPR038330">
    <property type="entry name" value="TspO/MBR-related_sf"/>
</dbReference>
<dbReference type="Gene3D" id="1.20.1260.100">
    <property type="entry name" value="TspO/MBR protein"/>
    <property type="match status" value="1"/>
</dbReference>
<comment type="similarity">
    <text evidence="2">Belongs to the TspO/BZRP family.</text>
</comment>
<feature type="transmembrane region" description="Helical" evidence="6">
    <location>
        <begin position="114"/>
        <end position="132"/>
    </location>
</feature>
<evidence type="ECO:0000313" key="7">
    <source>
        <dbReference type="EMBL" id="SEI72760.1"/>
    </source>
</evidence>
<evidence type="ECO:0000256" key="2">
    <source>
        <dbReference type="ARBA" id="ARBA00007524"/>
    </source>
</evidence>
<dbReference type="PANTHER" id="PTHR33802:SF1">
    <property type="entry name" value="XK-RELATED PROTEIN"/>
    <property type="match status" value="1"/>
</dbReference>
<keyword evidence="8" id="KW-1185">Reference proteome</keyword>
<dbReference type="GO" id="GO:0016020">
    <property type="term" value="C:membrane"/>
    <property type="evidence" value="ECO:0007669"/>
    <property type="project" value="UniProtKB-SubCell"/>
</dbReference>
<dbReference type="STRING" id="1130080.SAMN04488113_11422"/>
<organism evidence="7 8">
    <name type="scientific">Alkalibacterium gilvum</name>
    <dbReference type="NCBI Taxonomy" id="1130080"/>
    <lineage>
        <taxon>Bacteria</taxon>
        <taxon>Bacillati</taxon>
        <taxon>Bacillota</taxon>
        <taxon>Bacilli</taxon>
        <taxon>Lactobacillales</taxon>
        <taxon>Carnobacteriaceae</taxon>
        <taxon>Alkalibacterium</taxon>
    </lineage>
</organism>
<dbReference type="AlphaFoldDB" id="A0A1H6T8Z1"/>
<feature type="transmembrane region" description="Helical" evidence="6">
    <location>
        <begin position="208"/>
        <end position="224"/>
    </location>
</feature>
<feature type="transmembrane region" description="Helical" evidence="6">
    <location>
        <begin position="236"/>
        <end position="257"/>
    </location>
</feature>
<dbReference type="InterPro" id="IPR004307">
    <property type="entry name" value="TspO_MBR"/>
</dbReference>
<feature type="transmembrane region" description="Helical" evidence="6">
    <location>
        <begin position="144"/>
        <end position="171"/>
    </location>
</feature>
<evidence type="ECO:0000256" key="3">
    <source>
        <dbReference type="ARBA" id="ARBA00022692"/>
    </source>
</evidence>
<sequence length="266" mass="29530">MTHNHAVKARNWSIANLVAYFLVLGINYLGSSGFFNDTSQVDVSDKYTTLITPAGFAFSIWGVIYILLLATLGYFLVKRKDKAISDIIIDVSPLFIISSLFNIAWIIAFSYLRIGLSTLFILGLLFSLLFIVEKLYKKRSNFSFTLAGTAFSLYSAWVFIATIVNVSVYLVQLGWSGFGISESIWTVLILLVAIGFAIFYLSQFKNAVFPLPLAWAFIGIYGSYMSGRLTPDMAGIIQILLLVGIVILLSLSGVVFFKNNKAIFPK</sequence>
<protein>
    <submittedName>
        <fullName evidence="7">TspO and MBR related proteins</fullName>
    </submittedName>
</protein>
<feature type="transmembrane region" description="Helical" evidence="6">
    <location>
        <begin position="183"/>
        <end position="201"/>
    </location>
</feature>
<evidence type="ECO:0000256" key="6">
    <source>
        <dbReference type="SAM" id="Phobius"/>
    </source>
</evidence>
<evidence type="ECO:0000256" key="1">
    <source>
        <dbReference type="ARBA" id="ARBA00004141"/>
    </source>
</evidence>
<dbReference type="PANTHER" id="PTHR33802">
    <property type="entry name" value="SI:CH211-161H7.5-RELATED"/>
    <property type="match status" value="1"/>
</dbReference>
<evidence type="ECO:0000256" key="4">
    <source>
        <dbReference type="ARBA" id="ARBA00022989"/>
    </source>
</evidence>
<dbReference type="OrthoDB" id="5189031at2"/>
<dbReference type="Pfam" id="PF03073">
    <property type="entry name" value="TspO_MBR"/>
    <property type="match status" value="1"/>
</dbReference>
<feature type="transmembrane region" description="Helical" evidence="6">
    <location>
        <begin position="50"/>
        <end position="75"/>
    </location>
</feature>
<dbReference type="RefSeq" id="WP_091634256.1">
    <property type="nucleotide sequence ID" value="NZ_FNYW01000014.1"/>
</dbReference>
<reference evidence="8" key="1">
    <citation type="submission" date="2016-10" db="EMBL/GenBank/DDBJ databases">
        <authorList>
            <person name="Varghese N."/>
            <person name="Submissions S."/>
        </authorList>
    </citation>
    <scope>NUCLEOTIDE SEQUENCE [LARGE SCALE GENOMIC DNA]</scope>
    <source>
        <strain evidence="8">DSM 25751</strain>
    </source>
</reference>
<feature type="transmembrane region" description="Helical" evidence="6">
    <location>
        <begin position="87"/>
        <end position="108"/>
    </location>
</feature>
<evidence type="ECO:0000256" key="5">
    <source>
        <dbReference type="ARBA" id="ARBA00023136"/>
    </source>
</evidence>
<evidence type="ECO:0000313" key="8">
    <source>
        <dbReference type="Proteomes" id="UP000198564"/>
    </source>
</evidence>
<proteinExistence type="inferred from homology"/>
<gene>
    <name evidence="7" type="ORF">SAMN04488113_11422</name>
</gene>